<feature type="binding site" evidence="8">
    <location>
        <position position="10"/>
    </location>
    <ligand>
        <name>[4Fe-4S] cluster</name>
        <dbReference type="ChEBI" id="CHEBI:49883"/>
        <label>1</label>
    </ligand>
</feature>
<evidence type="ECO:0000259" key="11">
    <source>
        <dbReference type="PROSITE" id="PS51918"/>
    </source>
</evidence>
<keyword evidence="5 8" id="KW-0479">Metal-binding</keyword>
<feature type="binding site" evidence="8">
    <location>
        <position position="159"/>
    </location>
    <ligand>
        <name>[4Fe-4S] cluster</name>
        <dbReference type="ChEBI" id="CHEBI:49883"/>
        <label>2</label>
        <note>4Fe-4S-S-AdoMet</note>
    </ligand>
</feature>
<feature type="binding site" evidence="8">
    <location>
        <position position="81"/>
    </location>
    <ligand>
        <name>[4Fe-4S] cluster</name>
        <dbReference type="ChEBI" id="CHEBI:49883"/>
        <label>1</label>
    </ligand>
</feature>
<dbReference type="Gene3D" id="3.80.30.20">
    <property type="entry name" value="tm_1862 like domain"/>
    <property type="match status" value="1"/>
</dbReference>
<dbReference type="GO" id="GO:0035599">
    <property type="term" value="F:aspartic acid methylthiotransferase activity"/>
    <property type="evidence" value="ECO:0007669"/>
    <property type="project" value="TreeGrafter"/>
</dbReference>
<gene>
    <name evidence="8 12" type="primary">rimO</name>
    <name evidence="12" type="ORF">HLVA_05580</name>
</gene>
<dbReference type="InterPro" id="IPR023404">
    <property type="entry name" value="rSAM_horseshoe"/>
</dbReference>
<dbReference type="PANTHER" id="PTHR43837:SF1">
    <property type="entry name" value="RIBOSOMAL PROTEIN US12 METHYLTHIOTRANSFERASE RIMO"/>
    <property type="match status" value="1"/>
</dbReference>
<dbReference type="CDD" id="cd01335">
    <property type="entry name" value="Radical_SAM"/>
    <property type="match status" value="1"/>
</dbReference>
<dbReference type="EC" id="2.8.4.4" evidence="8"/>
<dbReference type="InterPro" id="IPR005839">
    <property type="entry name" value="Methylthiotransferase"/>
</dbReference>
<dbReference type="InterPro" id="IPR012340">
    <property type="entry name" value="NA-bd_OB-fold"/>
</dbReference>
<comment type="similarity">
    <text evidence="8">Belongs to the methylthiotransferase family. RimO subfamily.</text>
</comment>
<reference evidence="12 13" key="1">
    <citation type="submission" date="2022-11" db="EMBL/GenBank/DDBJ databases">
        <title>Haliovirga abyssi gen. nov., sp. nov., a mesophilic fermentative bacterium isolated from the Iheya North hydrothermal field and the proposal of Haliovirgaceae fam. nov.</title>
        <authorList>
            <person name="Miyazaki U."/>
            <person name="Tame A."/>
            <person name="Miyazaki J."/>
            <person name="Takai K."/>
            <person name="Sawayama S."/>
            <person name="Kitajima M."/>
            <person name="Okamoto A."/>
            <person name="Nakagawa S."/>
        </authorList>
    </citation>
    <scope>NUCLEOTIDE SEQUENCE [LARGE SCALE GENOMIC DNA]</scope>
    <source>
        <strain evidence="12 13">IC12</strain>
    </source>
</reference>
<dbReference type="GO" id="GO:0103039">
    <property type="term" value="F:protein methylthiotransferase activity"/>
    <property type="evidence" value="ECO:0007669"/>
    <property type="project" value="UniProtKB-EC"/>
</dbReference>
<dbReference type="FunFam" id="3.80.30.20:FF:000001">
    <property type="entry name" value="tRNA-2-methylthio-N(6)-dimethylallyladenosine synthase 2"/>
    <property type="match status" value="1"/>
</dbReference>
<keyword evidence="12" id="KW-0687">Ribonucleoprotein</keyword>
<dbReference type="InterPro" id="IPR002792">
    <property type="entry name" value="TRAM_dom"/>
</dbReference>
<dbReference type="Gene3D" id="2.40.50.140">
    <property type="entry name" value="Nucleic acid-binding proteins"/>
    <property type="match status" value="1"/>
</dbReference>
<dbReference type="Pfam" id="PF04055">
    <property type="entry name" value="Radical_SAM"/>
    <property type="match status" value="1"/>
</dbReference>
<evidence type="ECO:0000313" key="13">
    <source>
        <dbReference type="Proteomes" id="UP001321582"/>
    </source>
</evidence>
<evidence type="ECO:0000259" key="10">
    <source>
        <dbReference type="PROSITE" id="PS51449"/>
    </source>
</evidence>
<dbReference type="GO" id="GO:0046872">
    <property type="term" value="F:metal ion binding"/>
    <property type="evidence" value="ECO:0007669"/>
    <property type="project" value="UniProtKB-KW"/>
</dbReference>
<dbReference type="GO" id="GO:0051539">
    <property type="term" value="F:4 iron, 4 sulfur cluster binding"/>
    <property type="evidence" value="ECO:0007669"/>
    <property type="project" value="UniProtKB-UniRule"/>
</dbReference>
<dbReference type="NCBIfam" id="TIGR00089">
    <property type="entry name" value="MiaB/RimO family radical SAM methylthiotransferase"/>
    <property type="match status" value="1"/>
</dbReference>
<dbReference type="EMBL" id="AP027059">
    <property type="protein sequence ID" value="BDU49989.1"/>
    <property type="molecule type" value="Genomic_DNA"/>
</dbReference>
<dbReference type="PROSITE" id="PS51918">
    <property type="entry name" value="RADICAL_SAM"/>
    <property type="match status" value="1"/>
</dbReference>
<feature type="domain" description="Radical SAM core" evidence="11">
    <location>
        <begin position="141"/>
        <end position="371"/>
    </location>
</feature>
<feature type="domain" description="TRAM" evidence="9">
    <location>
        <begin position="374"/>
        <end position="442"/>
    </location>
</feature>
<dbReference type="InterPro" id="IPR020612">
    <property type="entry name" value="Methylthiotransferase_CS"/>
</dbReference>
<dbReference type="GO" id="GO:0005829">
    <property type="term" value="C:cytosol"/>
    <property type="evidence" value="ECO:0007669"/>
    <property type="project" value="TreeGrafter"/>
</dbReference>
<evidence type="ECO:0000256" key="5">
    <source>
        <dbReference type="ARBA" id="ARBA00022723"/>
    </source>
</evidence>
<dbReference type="AlphaFoldDB" id="A0AAU9DSI5"/>
<dbReference type="NCBIfam" id="TIGR01125">
    <property type="entry name" value="30S ribosomal protein S12 methylthiotransferase RimO"/>
    <property type="match status" value="1"/>
</dbReference>
<dbReference type="InterPro" id="IPR058240">
    <property type="entry name" value="rSAM_sf"/>
</dbReference>
<dbReference type="InterPro" id="IPR007197">
    <property type="entry name" value="rSAM"/>
</dbReference>
<dbReference type="SFLD" id="SFLDG01082">
    <property type="entry name" value="B12-binding_domain_containing"/>
    <property type="match status" value="1"/>
</dbReference>
<comment type="function">
    <text evidence="8">Catalyzes the methylthiolation of an aspartic acid residue of ribosomal protein uS12.</text>
</comment>
<dbReference type="SUPFAM" id="SSF102114">
    <property type="entry name" value="Radical SAM enzymes"/>
    <property type="match status" value="1"/>
</dbReference>
<name>A0AAU9DSI5_9FUSO</name>
<dbReference type="Gene3D" id="3.40.50.12160">
    <property type="entry name" value="Methylthiotransferase, N-terminal domain"/>
    <property type="match status" value="1"/>
</dbReference>
<keyword evidence="2 8" id="KW-0963">Cytoplasm</keyword>
<dbReference type="GO" id="GO:0005840">
    <property type="term" value="C:ribosome"/>
    <property type="evidence" value="ECO:0007669"/>
    <property type="project" value="UniProtKB-KW"/>
</dbReference>
<keyword evidence="6 8" id="KW-0408">Iron</keyword>
<sequence length="447" mass="51026">MKLALVSLGCHKNLVDSENLIGILSKRKDVEIISNIEEADVAIVNTCGFIGDAKEESIETIIEVGELKETGNLKKLIVAGCLAQRYSEDLMEELSEIDGIIGTGEIDKIEEVLDEVIDGKKIIKSESLDFLANSETERVITTMPHTAYIKIAEGCDNRCAFCIIPYLRGKYRSRTIEDIIKEIENLVSNGVREVNIIAQDTTEYGIDIYGKRRLADLLREIAKVEELERIRVFYTYPSNFDDELIKVIKEEDKICKYIDIPIQHVSDKILTSMRRRGTAKEMKELLYKIRREIPEAVFRTSLIVGFPGETEEEFEELKDFVEEFKFNYAGIFNFSREEDTPAFDLENQIDDDTRHKRWVELTNIQSKIAENINRKYIGEVVEVIIDGVSEESEYMLEGRTCGQAPEIDGKVLINDGTGERGEIVKVKIEQNFDYDLLGGIIENEFTK</sequence>
<dbReference type="Pfam" id="PF18693">
    <property type="entry name" value="TRAM_2"/>
    <property type="match status" value="1"/>
</dbReference>
<comment type="cofactor">
    <cofactor evidence="8">
        <name>[4Fe-4S] cluster</name>
        <dbReference type="ChEBI" id="CHEBI:49883"/>
    </cofactor>
    <text evidence="8">Binds 2 [4Fe-4S] clusters. One cluster is coordinated with 3 cysteines and an exchangeable S-adenosyl-L-methionine.</text>
</comment>
<feature type="domain" description="MTTase N-terminal" evidence="10">
    <location>
        <begin position="1"/>
        <end position="118"/>
    </location>
</feature>
<dbReference type="Pfam" id="PF00919">
    <property type="entry name" value="UPF0004"/>
    <property type="match status" value="1"/>
</dbReference>
<comment type="subcellular location">
    <subcellularLocation>
        <location evidence="8">Cytoplasm</location>
    </subcellularLocation>
</comment>
<proteinExistence type="inferred from homology"/>
<evidence type="ECO:0000256" key="4">
    <source>
        <dbReference type="ARBA" id="ARBA00022691"/>
    </source>
</evidence>
<dbReference type="SFLD" id="SFLDG01061">
    <property type="entry name" value="methylthiotransferase"/>
    <property type="match status" value="1"/>
</dbReference>
<evidence type="ECO:0000256" key="7">
    <source>
        <dbReference type="ARBA" id="ARBA00023014"/>
    </source>
</evidence>
<dbReference type="SFLD" id="SFLDF00274">
    <property type="entry name" value="ribosomal_protein_S12_methylth"/>
    <property type="match status" value="1"/>
</dbReference>
<dbReference type="RefSeq" id="WP_307904926.1">
    <property type="nucleotide sequence ID" value="NZ_AP027059.1"/>
</dbReference>
<accession>A0AAU9DSI5</accession>
<keyword evidence="4 8" id="KW-0949">S-adenosyl-L-methionine</keyword>
<dbReference type="InterPro" id="IPR005840">
    <property type="entry name" value="Ribosomal_uS12_MeSTrfase_RimO"/>
</dbReference>
<evidence type="ECO:0000256" key="2">
    <source>
        <dbReference type="ARBA" id="ARBA00022490"/>
    </source>
</evidence>
<protein>
    <recommendedName>
        <fullName evidence="8">Ribosomal protein uS12 methylthiotransferase RimO</fullName>
        <shortName evidence="8">uS12 MTTase</shortName>
        <shortName evidence="8">uS12 methylthiotransferase</shortName>
        <ecNumber evidence="8">2.8.4.4</ecNumber>
    </recommendedName>
    <alternativeName>
        <fullName evidence="8">Ribosomal protein uS12 (aspartate-C(3))-methylthiotransferase</fullName>
    </alternativeName>
    <alternativeName>
        <fullName evidence="8">Ribosome maturation factor RimO</fullName>
    </alternativeName>
</protein>
<dbReference type="KEGG" id="haby:HLVA_05580"/>
<organism evidence="12 13">
    <name type="scientific">Haliovirga abyssi</name>
    <dbReference type="NCBI Taxonomy" id="2996794"/>
    <lineage>
        <taxon>Bacteria</taxon>
        <taxon>Fusobacteriati</taxon>
        <taxon>Fusobacteriota</taxon>
        <taxon>Fusobacteriia</taxon>
        <taxon>Fusobacteriales</taxon>
        <taxon>Haliovirgaceae</taxon>
        <taxon>Haliovirga</taxon>
    </lineage>
</organism>
<evidence type="ECO:0000256" key="3">
    <source>
        <dbReference type="ARBA" id="ARBA00022679"/>
    </source>
</evidence>
<dbReference type="PANTHER" id="PTHR43837">
    <property type="entry name" value="RIBOSOMAL PROTEIN S12 METHYLTHIOTRANSFERASE RIMO"/>
    <property type="match status" value="1"/>
</dbReference>
<evidence type="ECO:0000256" key="8">
    <source>
        <dbReference type="HAMAP-Rule" id="MF_01865"/>
    </source>
</evidence>
<dbReference type="PROSITE" id="PS51449">
    <property type="entry name" value="MTTASE_N"/>
    <property type="match status" value="1"/>
</dbReference>
<keyword evidence="13" id="KW-1185">Reference proteome</keyword>
<feature type="binding site" evidence="8">
    <location>
        <position position="47"/>
    </location>
    <ligand>
        <name>[4Fe-4S] cluster</name>
        <dbReference type="ChEBI" id="CHEBI:49883"/>
        <label>1</label>
    </ligand>
</feature>
<feature type="binding site" evidence="8">
    <location>
        <position position="162"/>
    </location>
    <ligand>
        <name>[4Fe-4S] cluster</name>
        <dbReference type="ChEBI" id="CHEBI:49883"/>
        <label>2</label>
        <note>4Fe-4S-S-AdoMet</note>
    </ligand>
</feature>
<keyword evidence="7 8" id="KW-0411">Iron-sulfur</keyword>
<evidence type="ECO:0000256" key="6">
    <source>
        <dbReference type="ARBA" id="ARBA00023004"/>
    </source>
</evidence>
<dbReference type="Proteomes" id="UP001321582">
    <property type="component" value="Chromosome"/>
</dbReference>
<evidence type="ECO:0000259" key="9">
    <source>
        <dbReference type="PROSITE" id="PS50926"/>
    </source>
</evidence>
<comment type="catalytic activity">
    <reaction evidence="8">
        <text>L-aspartate(89)-[ribosomal protein uS12]-hydrogen + (sulfur carrier)-SH + AH2 + 2 S-adenosyl-L-methionine = 3-methylsulfanyl-L-aspartate(89)-[ribosomal protein uS12]-hydrogen + (sulfur carrier)-H + 5'-deoxyadenosine + L-methionine + A + S-adenosyl-L-homocysteine + 2 H(+)</text>
        <dbReference type="Rhea" id="RHEA:37087"/>
        <dbReference type="Rhea" id="RHEA-COMP:10460"/>
        <dbReference type="Rhea" id="RHEA-COMP:10461"/>
        <dbReference type="Rhea" id="RHEA-COMP:14737"/>
        <dbReference type="Rhea" id="RHEA-COMP:14739"/>
        <dbReference type="ChEBI" id="CHEBI:13193"/>
        <dbReference type="ChEBI" id="CHEBI:15378"/>
        <dbReference type="ChEBI" id="CHEBI:17319"/>
        <dbReference type="ChEBI" id="CHEBI:17499"/>
        <dbReference type="ChEBI" id="CHEBI:29917"/>
        <dbReference type="ChEBI" id="CHEBI:29961"/>
        <dbReference type="ChEBI" id="CHEBI:57844"/>
        <dbReference type="ChEBI" id="CHEBI:57856"/>
        <dbReference type="ChEBI" id="CHEBI:59789"/>
        <dbReference type="ChEBI" id="CHEBI:64428"/>
        <dbReference type="ChEBI" id="CHEBI:73599"/>
        <dbReference type="EC" id="2.8.4.4"/>
    </reaction>
</comment>
<dbReference type="GO" id="GO:0006400">
    <property type="term" value="P:tRNA modification"/>
    <property type="evidence" value="ECO:0007669"/>
    <property type="project" value="InterPro"/>
</dbReference>
<feature type="binding site" evidence="8">
    <location>
        <position position="155"/>
    </location>
    <ligand>
        <name>[4Fe-4S] cluster</name>
        <dbReference type="ChEBI" id="CHEBI:49883"/>
        <label>2</label>
        <note>4Fe-4S-S-AdoMet</note>
    </ligand>
</feature>
<keyword evidence="12" id="KW-0689">Ribosomal protein</keyword>
<dbReference type="InterPro" id="IPR006638">
    <property type="entry name" value="Elp3/MiaA/NifB-like_rSAM"/>
</dbReference>
<dbReference type="SFLD" id="SFLDS00029">
    <property type="entry name" value="Radical_SAM"/>
    <property type="match status" value="1"/>
</dbReference>
<evidence type="ECO:0000313" key="12">
    <source>
        <dbReference type="EMBL" id="BDU49989.1"/>
    </source>
</evidence>
<dbReference type="SMART" id="SM00729">
    <property type="entry name" value="Elp3"/>
    <property type="match status" value="1"/>
</dbReference>
<dbReference type="PROSITE" id="PS01278">
    <property type="entry name" value="MTTASE_RADICAL"/>
    <property type="match status" value="1"/>
</dbReference>
<keyword evidence="1 8" id="KW-0004">4Fe-4S</keyword>
<evidence type="ECO:0000256" key="1">
    <source>
        <dbReference type="ARBA" id="ARBA00022485"/>
    </source>
</evidence>
<dbReference type="PROSITE" id="PS50926">
    <property type="entry name" value="TRAM"/>
    <property type="match status" value="1"/>
</dbReference>
<dbReference type="InterPro" id="IPR013848">
    <property type="entry name" value="Methylthiotransferase_N"/>
</dbReference>
<dbReference type="HAMAP" id="MF_01865">
    <property type="entry name" value="MTTase_RimO"/>
    <property type="match status" value="1"/>
</dbReference>
<dbReference type="InterPro" id="IPR038135">
    <property type="entry name" value="Methylthiotransferase_N_sf"/>
</dbReference>
<keyword evidence="3 8" id="KW-0808">Transferase</keyword>